<comment type="caution">
    <text evidence="1">The sequence shown here is derived from an EMBL/GenBank/DDBJ whole genome shotgun (WGS) entry which is preliminary data.</text>
</comment>
<protein>
    <submittedName>
        <fullName evidence="1">Uncharacterized protein</fullName>
    </submittedName>
</protein>
<accession>A0ACC1CDX9</accession>
<reference evidence="1 2" key="1">
    <citation type="journal article" date="2021" name="Front. Genet.">
        <title>Chromosome-Level Genome Assembly Reveals Significant Gene Expansion in the Toll and IMD Signaling Pathways of Dendrolimus kikuchii.</title>
        <authorList>
            <person name="Zhou J."/>
            <person name="Wu P."/>
            <person name="Xiong Z."/>
            <person name="Liu N."/>
            <person name="Zhao N."/>
            <person name="Ji M."/>
            <person name="Qiu Y."/>
            <person name="Yang B."/>
        </authorList>
    </citation>
    <scope>NUCLEOTIDE SEQUENCE [LARGE SCALE GENOMIC DNA]</scope>
    <source>
        <strain evidence="1">Ann1</strain>
    </source>
</reference>
<dbReference type="Proteomes" id="UP000824533">
    <property type="component" value="Linkage Group LG29"/>
</dbReference>
<sequence length="379" mass="42433">MNLIRVFLCFILIGKAQQAKADQTTVRVQTTSSEKPATRFYTEAQYLERIEELQNAKEKYGTIDTMPSLTLRDGQEMPVFALGTATLDPRLLRYIIGAAIDLGYRAIDSGFIYGNEKEVGEAVKAKINDGTVTREELFIIGKLWSTYHRTDLVETACKASLDAMGLKYFDLYLIHNPMSFKEGPDPFPRIATVLQYSQYDYLDAWYGMETLVSKGLAKSIGVSNFNSVQIQRIMDKGKIKPSVNQVECHPYLSQQRLAQFCDERNIKLSCFGTLGSKGTPAEYKSSLPPVIDDALVRAMALGMKATAAQVLIKYQLLCERAVVVKSSSAAHLWDNLQATKLNMSSVEVDALHALNRNKRTFTLKGMGDTHKNYPFNIAF</sequence>
<keyword evidence="2" id="KW-1185">Reference proteome</keyword>
<name>A0ACC1CDX9_9NEOP</name>
<organism evidence="1 2">
    <name type="scientific">Dendrolimus kikuchii</name>
    <dbReference type="NCBI Taxonomy" id="765133"/>
    <lineage>
        <taxon>Eukaryota</taxon>
        <taxon>Metazoa</taxon>
        <taxon>Ecdysozoa</taxon>
        <taxon>Arthropoda</taxon>
        <taxon>Hexapoda</taxon>
        <taxon>Insecta</taxon>
        <taxon>Pterygota</taxon>
        <taxon>Neoptera</taxon>
        <taxon>Endopterygota</taxon>
        <taxon>Lepidoptera</taxon>
        <taxon>Glossata</taxon>
        <taxon>Ditrysia</taxon>
        <taxon>Bombycoidea</taxon>
        <taxon>Lasiocampidae</taxon>
        <taxon>Dendrolimus</taxon>
    </lineage>
</organism>
<gene>
    <name evidence="1" type="ORF">K1T71_014390</name>
</gene>
<dbReference type="EMBL" id="CM034415">
    <property type="protein sequence ID" value="KAJ0169784.1"/>
    <property type="molecule type" value="Genomic_DNA"/>
</dbReference>
<evidence type="ECO:0000313" key="1">
    <source>
        <dbReference type="EMBL" id="KAJ0169784.1"/>
    </source>
</evidence>
<proteinExistence type="predicted"/>
<evidence type="ECO:0000313" key="2">
    <source>
        <dbReference type="Proteomes" id="UP000824533"/>
    </source>
</evidence>